<dbReference type="EMBL" id="BAAAPO010000009">
    <property type="protein sequence ID" value="GAA1783060.1"/>
    <property type="molecule type" value="Genomic_DNA"/>
</dbReference>
<accession>A0ABN2LCR7</accession>
<dbReference type="Pfam" id="PF00266">
    <property type="entry name" value="Aminotran_5"/>
    <property type="match status" value="2"/>
</dbReference>
<comment type="catalytic activity">
    <reaction evidence="8">
        <text>(sulfur carrier)-H + L-cysteine = (sulfur carrier)-SH + L-alanine</text>
        <dbReference type="Rhea" id="RHEA:43892"/>
        <dbReference type="Rhea" id="RHEA-COMP:14737"/>
        <dbReference type="Rhea" id="RHEA-COMP:14739"/>
        <dbReference type="ChEBI" id="CHEBI:29917"/>
        <dbReference type="ChEBI" id="CHEBI:35235"/>
        <dbReference type="ChEBI" id="CHEBI:57972"/>
        <dbReference type="ChEBI" id="CHEBI:64428"/>
        <dbReference type="EC" id="2.8.1.7"/>
    </reaction>
</comment>
<protein>
    <submittedName>
        <fullName evidence="10">Cysteine desulfurase/sulfurtransferase TusA family protein</fullName>
    </submittedName>
</protein>
<name>A0ABN2LCR7_9MICO</name>
<dbReference type="InterPro" id="IPR015424">
    <property type="entry name" value="PyrdxlP-dep_Trfase"/>
</dbReference>
<gene>
    <name evidence="10" type="ORF">GCM10009811_05600</name>
</gene>
<comment type="caution">
    <text evidence="10">The sequence shown here is derived from an EMBL/GenBank/DDBJ whole genome shotgun (WGS) entry which is preliminary data.</text>
</comment>
<dbReference type="PANTHER" id="PTHR11601:SF34">
    <property type="entry name" value="CYSTEINE DESULFURASE"/>
    <property type="match status" value="1"/>
</dbReference>
<dbReference type="SUPFAM" id="SSF53383">
    <property type="entry name" value="PLP-dependent transferases"/>
    <property type="match status" value="1"/>
</dbReference>
<evidence type="ECO:0000256" key="2">
    <source>
        <dbReference type="ARBA" id="ARBA00006490"/>
    </source>
</evidence>
<dbReference type="Gene3D" id="3.40.640.10">
    <property type="entry name" value="Type I PLP-dependent aspartate aminotransferase-like (Major domain)"/>
    <property type="match status" value="1"/>
</dbReference>
<dbReference type="InterPro" id="IPR015422">
    <property type="entry name" value="PyrdxlP-dep_Trfase_small"/>
</dbReference>
<keyword evidence="4" id="KW-0479">Metal-binding</keyword>
<dbReference type="PANTHER" id="PTHR11601">
    <property type="entry name" value="CYSTEINE DESULFURYLASE FAMILY MEMBER"/>
    <property type="match status" value="1"/>
</dbReference>
<proteinExistence type="inferred from homology"/>
<dbReference type="InterPro" id="IPR000192">
    <property type="entry name" value="Aminotrans_V_dom"/>
</dbReference>
<comment type="similarity">
    <text evidence="2">Belongs to the class-V pyridoxal-phosphate-dependent aminotransferase family. NifS/IscS subfamily.</text>
</comment>
<keyword evidence="6" id="KW-0408">Iron</keyword>
<dbReference type="Gene3D" id="3.90.1150.10">
    <property type="entry name" value="Aspartate Aminotransferase, domain 1"/>
    <property type="match status" value="1"/>
</dbReference>
<evidence type="ECO:0000256" key="4">
    <source>
        <dbReference type="ARBA" id="ARBA00022723"/>
    </source>
</evidence>
<dbReference type="Proteomes" id="UP001499938">
    <property type="component" value="Unassembled WGS sequence"/>
</dbReference>
<reference evidence="10 11" key="1">
    <citation type="journal article" date="2019" name="Int. J. Syst. Evol. Microbiol.">
        <title>The Global Catalogue of Microorganisms (GCM) 10K type strain sequencing project: providing services to taxonomists for standard genome sequencing and annotation.</title>
        <authorList>
            <consortium name="The Broad Institute Genomics Platform"/>
            <consortium name="The Broad Institute Genome Sequencing Center for Infectious Disease"/>
            <person name="Wu L."/>
            <person name="Ma J."/>
        </authorList>
    </citation>
    <scope>NUCLEOTIDE SEQUENCE [LARGE SCALE GENOMIC DNA]</scope>
    <source>
        <strain evidence="10 11">JCM 15592</strain>
    </source>
</reference>
<keyword evidence="3" id="KW-0808">Transferase</keyword>
<evidence type="ECO:0000256" key="6">
    <source>
        <dbReference type="ARBA" id="ARBA00023004"/>
    </source>
</evidence>
<evidence type="ECO:0000256" key="7">
    <source>
        <dbReference type="ARBA" id="ARBA00023014"/>
    </source>
</evidence>
<sequence>MPRPTAPGRGLLDAMSSPMHPQAAQTLAAALDAGWADPRRLYAEARQAAALLDRARETIATDLEVAPSDLSFHLGGGPAALAAGLDGLAWPRRRTGARLVASAVEHSAILIPGRYAAAQASDPDLLAEVPVDALGRVDPHDWAAALAHPGTAVAALQQANGEVGIIQPVAAAYERCREAGVPLLVDGQASLGRLPAPETYDALAGDASAVAGPPLGVLVVPARTRFRRSGPPREAEFGRADAPVWVPMALAAAEAWQQAAAARASDNAKAERLIAHVVAAVQSIPDLDIPALAGERLPHVLTFSALYVDGEAIVTELDRRGLAVASGSACTSSTLGPSHVLAAMGALTHGNVRLRLPWAAAVPDRADAVRRLCAELPDVVRELRERLGVSGL</sequence>
<dbReference type="RefSeq" id="WP_344080990.1">
    <property type="nucleotide sequence ID" value="NZ_BAAAPO010000009.1"/>
</dbReference>
<comment type="cofactor">
    <cofactor evidence="1">
        <name>pyridoxal 5'-phosphate</name>
        <dbReference type="ChEBI" id="CHEBI:597326"/>
    </cofactor>
</comment>
<dbReference type="InterPro" id="IPR015421">
    <property type="entry name" value="PyrdxlP-dep_Trfase_major"/>
</dbReference>
<evidence type="ECO:0000313" key="11">
    <source>
        <dbReference type="Proteomes" id="UP001499938"/>
    </source>
</evidence>
<evidence type="ECO:0000256" key="5">
    <source>
        <dbReference type="ARBA" id="ARBA00022898"/>
    </source>
</evidence>
<organism evidence="10 11">
    <name type="scientific">Nostocoides veronense</name>
    <dbReference type="NCBI Taxonomy" id="330836"/>
    <lineage>
        <taxon>Bacteria</taxon>
        <taxon>Bacillati</taxon>
        <taxon>Actinomycetota</taxon>
        <taxon>Actinomycetes</taxon>
        <taxon>Micrococcales</taxon>
        <taxon>Intrasporangiaceae</taxon>
        <taxon>Nostocoides</taxon>
    </lineage>
</organism>
<dbReference type="PIRSF" id="PIRSF005572">
    <property type="entry name" value="NifS"/>
    <property type="match status" value="1"/>
</dbReference>
<dbReference type="InterPro" id="IPR016454">
    <property type="entry name" value="Cysteine_dSase"/>
</dbReference>
<feature type="domain" description="Aminotransferase class V" evidence="9">
    <location>
        <begin position="18"/>
        <end position="195"/>
    </location>
</feature>
<feature type="domain" description="Aminotransferase class V" evidence="9">
    <location>
        <begin position="248"/>
        <end position="344"/>
    </location>
</feature>
<evidence type="ECO:0000259" key="9">
    <source>
        <dbReference type="Pfam" id="PF00266"/>
    </source>
</evidence>
<evidence type="ECO:0000256" key="8">
    <source>
        <dbReference type="ARBA" id="ARBA00050776"/>
    </source>
</evidence>
<evidence type="ECO:0000313" key="10">
    <source>
        <dbReference type="EMBL" id="GAA1783060.1"/>
    </source>
</evidence>
<keyword evidence="5" id="KW-0663">Pyridoxal phosphate</keyword>
<keyword evidence="11" id="KW-1185">Reference proteome</keyword>
<evidence type="ECO:0000256" key="3">
    <source>
        <dbReference type="ARBA" id="ARBA00022679"/>
    </source>
</evidence>
<keyword evidence="7" id="KW-0411">Iron-sulfur</keyword>
<evidence type="ECO:0000256" key="1">
    <source>
        <dbReference type="ARBA" id="ARBA00001933"/>
    </source>
</evidence>